<dbReference type="RefSeq" id="WP_240574713.1">
    <property type="nucleotide sequence ID" value="NZ_CP136709.1"/>
</dbReference>
<accession>A0ABS9RL11</accession>
<gene>
    <name evidence="2" type="ORF">MKW35_13500</name>
</gene>
<evidence type="ECO:0000256" key="1">
    <source>
        <dbReference type="SAM" id="Phobius"/>
    </source>
</evidence>
<comment type="caution">
    <text evidence="2">The sequence shown here is derived from an EMBL/GenBank/DDBJ whole genome shotgun (WGS) entry which is preliminary data.</text>
</comment>
<keyword evidence="1" id="KW-0812">Transmembrane</keyword>
<protein>
    <submittedName>
        <fullName evidence="2">Uncharacterized protein</fullName>
    </submittedName>
</protein>
<name>A0ABS9RL11_9FLAO</name>
<keyword evidence="1" id="KW-0472">Membrane</keyword>
<proteinExistence type="predicted"/>
<evidence type="ECO:0000313" key="2">
    <source>
        <dbReference type="EMBL" id="MCH4553636.1"/>
    </source>
</evidence>
<dbReference type="EMBL" id="JAKVQD010000006">
    <property type="protein sequence ID" value="MCH4553636.1"/>
    <property type="molecule type" value="Genomic_DNA"/>
</dbReference>
<organism evidence="2 3">
    <name type="scientific">Aestuariibaculum lutulentum</name>
    <dbReference type="NCBI Taxonomy" id="2920935"/>
    <lineage>
        <taxon>Bacteria</taxon>
        <taxon>Pseudomonadati</taxon>
        <taxon>Bacteroidota</taxon>
        <taxon>Flavobacteriia</taxon>
        <taxon>Flavobacteriales</taxon>
        <taxon>Flavobacteriaceae</taxon>
    </lineage>
</organism>
<reference evidence="2" key="1">
    <citation type="submission" date="2022-02" db="EMBL/GenBank/DDBJ databases">
        <title>Aestuariibaculum sp., a marine bacterium isolated from sediment in Guangxi.</title>
        <authorList>
            <person name="Ying J."/>
        </authorList>
    </citation>
    <scope>NUCLEOTIDE SEQUENCE</scope>
    <source>
        <strain evidence="2">L182</strain>
    </source>
</reference>
<evidence type="ECO:0000313" key="3">
    <source>
        <dbReference type="Proteomes" id="UP001156141"/>
    </source>
</evidence>
<keyword evidence="1" id="KW-1133">Transmembrane helix</keyword>
<dbReference type="Proteomes" id="UP001156141">
    <property type="component" value="Unassembled WGS sequence"/>
</dbReference>
<feature type="transmembrane region" description="Helical" evidence="1">
    <location>
        <begin position="68"/>
        <end position="87"/>
    </location>
</feature>
<keyword evidence="3" id="KW-1185">Reference proteome</keyword>
<sequence>MGGEGAMMAANNSLKNNRNLVSKRKENKALEGSYANAKMKTFPKATEADLLRIREKVQLANKKARMKLLVVSSVVLALLILFSIYYFK</sequence>